<dbReference type="SUPFAM" id="SSF53720">
    <property type="entry name" value="ALDH-like"/>
    <property type="match status" value="1"/>
</dbReference>
<dbReference type="GO" id="GO:0055129">
    <property type="term" value="P:L-proline biosynthetic process"/>
    <property type="evidence" value="ECO:0007669"/>
    <property type="project" value="UniProtKB-UniRule"/>
</dbReference>
<dbReference type="PANTHER" id="PTHR11063">
    <property type="entry name" value="GLUTAMATE SEMIALDEHYDE DEHYDROGENASE"/>
    <property type="match status" value="1"/>
</dbReference>
<keyword evidence="7" id="KW-0963">Cytoplasm</keyword>
<dbReference type="PROSITE" id="PS01223">
    <property type="entry name" value="PROA"/>
    <property type="match status" value="1"/>
</dbReference>
<dbReference type="RefSeq" id="WP_034989001.1">
    <property type="nucleotide sequence ID" value="NZ_AYZF01000002.1"/>
</dbReference>
<proteinExistence type="inferred from homology"/>
<dbReference type="UniPathway" id="UPA00098">
    <property type="reaction ID" value="UER00360"/>
</dbReference>
<dbReference type="EMBL" id="AYZF01000002">
    <property type="protein sequence ID" value="KRN07591.1"/>
    <property type="molecule type" value="Genomic_DNA"/>
</dbReference>
<dbReference type="FunFam" id="3.40.309.10:FF:000006">
    <property type="entry name" value="Gamma-glutamyl phosphate reductase"/>
    <property type="match status" value="1"/>
</dbReference>
<reference evidence="9 10" key="1">
    <citation type="journal article" date="2015" name="Genome Announc.">
        <title>Expanding the biotechnology potential of lactobacilli through comparative genomics of 213 strains and associated genera.</title>
        <authorList>
            <person name="Sun Z."/>
            <person name="Harris H.M."/>
            <person name="McCann A."/>
            <person name="Guo C."/>
            <person name="Argimon S."/>
            <person name="Zhang W."/>
            <person name="Yang X."/>
            <person name="Jeffery I.B."/>
            <person name="Cooney J.C."/>
            <person name="Kagawa T.F."/>
            <person name="Liu W."/>
            <person name="Song Y."/>
            <person name="Salvetti E."/>
            <person name="Wrobel A."/>
            <person name="Rasinkangas P."/>
            <person name="Parkhill J."/>
            <person name="Rea M.C."/>
            <person name="O'Sullivan O."/>
            <person name="Ritari J."/>
            <person name="Douillard F.P."/>
            <person name="Paul Ross R."/>
            <person name="Yang R."/>
            <person name="Briner A.E."/>
            <person name="Felis G.E."/>
            <person name="de Vos W.M."/>
            <person name="Barrangou R."/>
            <person name="Klaenhammer T.R."/>
            <person name="Caufield P.W."/>
            <person name="Cui Y."/>
            <person name="Zhang H."/>
            <person name="O'Toole P.W."/>
        </authorList>
    </citation>
    <scope>NUCLEOTIDE SEQUENCE [LARGE SCALE GENOMIC DNA]</scope>
    <source>
        <strain evidence="9 10">DSM 21376</strain>
    </source>
</reference>
<keyword evidence="2 7" id="KW-0028">Amino-acid biosynthesis</keyword>
<evidence type="ECO:0000256" key="6">
    <source>
        <dbReference type="ARBA" id="ARBA00049024"/>
    </source>
</evidence>
<evidence type="ECO:0000313" key="10">
    <source>
        <dbReference type="Proteomes" id="UP000050961"/>
    </source>
</evidence>
<comment type="pathway">
    <text evidence="1 7">Amino-acid biosynthesis; L-proline biosynthesis; L-glutamate 5-semialdehyde from L-glutamate: step 2/2.</text>
</comment>
<feature type="domain" description="Aldehyde dehydrogenase" evidence="8">
    <location>
        <begin position="9"/>
        <end position="302"/>
    </location>
</feature>
<dbReference type="HAMAP" id="MF_00412">
    <property type="entry name" value="ProA"/>
    <property type="match status" value="1"/>
</dbReference>
<dbReference type="EC" id="1.2.1.41" evidence="7"/>
<dbReference type="Pfam" id="PF00171">
    <property type="entry name" value="Aldedh"/>
    <property type="match status" value="2"/>
</dbReference>
<evidence type="ECO:0000256" key="2">
    <source>
        <dbReference type="ARBA" id="ARBA00022605"/>
    </source>
</evidence>
<keyword evidence="4 7" id="KW-0521">NADP</keyword>
<evidence type="ECO:0000256" key="7">
    <source>
        <dbReference type="HAMAP-Rule" id="MF_00412"/>
    </source>
</evidence>
<organism evidence="9 10">
    <name type="scientific">Liquorilactobacillus sucicola DSM 21376 = JCM 15457</name>
    <dbReference type="NCBI Taxonomy" id="1423806"/>
    <lineage>
        <taxon>Bacteria</taxon>
        <taxon>Bacillati</taxon>
        <taxon>Bacillota</taxon>
        <taxon>Bacilli</taxon>
        <taxon>Lactobacillales</taxon>
        <taxon>Lactobacillaceae</taxon>
        <taxon>Liquorilactobacillus</taxon>
    </lineage>
</organism>
<dbReference type="GO" id="GO:0004350">
    <property type="term" value="F:glutamate-5-semialdehyde dehydrogenase activity"/>
    <property type="evidence" value="ECO:0007669"/>
    <property type="project" value="UniProtKB-UniRule"/>
</dbReference>
<keyword evidence="5 7" id="KW-0560">Oxidoreductase</keyword>
<dbReference type="InterPro" id="IPR016162">
    <property type="entry name" value="Ald_DH_N"/>
</dbReference>
<dbReference type="Gene3D" id="3.40.605.10">
    <property type="entry name" value="Aldehyde Dehydrogenase, Chain A, domain 1"/>
    <property type="match status" value="1"/>
</dbReference>
<dbReference type="PANTHER" id="PTHR11063:SF8">
    <property type="entry name" value="DELTA-1-PYRROLINE-5-CARBOXYLATE SYNTHASE"/>
    <property type="match status" value="1"/>
</dbReference>
<evidence type="ECO:0000256" key="5">
    <source>
        <dbReference type="ARBA" id="ARBA00023002"/>
    </source>
</evidence>
<dbReference type="NCBIfam" id="NF001221">
    <property type="entry name" value="PRK00197.1"/>
    <property type="match status" value="1"/>
</dbReference>
<comment type="similarity">
    <text evidence="7">Belongs to the gamma-glutamyl phosphate reductase family.</text>
</comment>
<dbReference type="InterPro" id="IPR015590">
    <property type="entry name" value="Aldehyde_DH_dom"/>
</dbReference>
<comment type="subcellular location">
    <subcellularLocation>
        <location evidence="7">Cytoplasm</location>
    </subcellularLocation>
</comment>
<feature type="domain" description="Aldehyde dehydrogenase" evidence="8">
    <location>
        <begin position="315"/>
        <end position="405"/>
    </location>
</feature>
<accession>A0A023CY07</accession>
<keyword evidence="3 7" id="KW-0641">Proline biosynthesis</keyword>
<dbReference type="eggNOG" id="COG0014">
    <property type="taxonomic scope" value="Bacteria"/>
</dbReference>
<comment type="catalytic activity">
    <reaction evidence="6 7">
        <text>L-glutamate 5-semialdehyde + phosphate + NADP(+) = L-glutamyl 5-phosphate + NADPH + H(+)</text>
        <dbReference type="Rhea" id="RHEA:19541"/>
        <dbReference type="ChEBI" id="CHEBI:15378"/>
        <dbReference type="ChEBI" id="CHEBI:43474"/>
        <dbReference type="ChEBI" id="CHEBI:57783"/>
        <dbReference type="ChEBI" id="CHEBI:58066"/>
        <dbReference type="ChEBI" id="CHEBI:58274"/>
        <dbReference type="ChEBI" id="CHEBI:58349"/>
        <dbReference type="EC" id="1.2.1.41"/>
    </reaction>
</comment>
<dbReference type="OrthoDB" id="9809970at2"/>
<dbReference type="InterPro" id="IPR012134">
    <property type="entry name" value="Glu-5-SA_DH"/>
</dbReference>
<keyword evidence="10" id="KW-1185">Reference proteome</keyword>
<evidence type="ECO:0000256" key="3">
    <source>
        <dbReference type="ARBA" id="ARBA00022650"/>
    </source>
</evidence>
<dbReference type="PIRSF" id="PIRSF000151">
    <property type="entry name" value="GPR"/>
    <property type="match status" value="1"/>
</dbReference>
<evidence type="ECO:0000256" key="1">
    <source>
        <dbReference type="ARBA" id="ARBA00004985"/>
    </source>
</evidence>
<name>A0A023CY07_9LACO</name>
<dbReference type="GO" id="GO:0050661">
    <property type="term" value="F:NADP binding"/>
    <property type="evidence" value="ECO:0007669"/>
    <property type="project" value="InterPro"/>
</dbReference>
<dbReference type="InterPro" id="IPR016163">
    <property type="entry name" value="Ald_DH_C"/>
</dbReference>
<comment type="function">
    <text evidence="7">Catalyzes the NADPH-dependent reduction of L-glutamate 5-phosphate into L-glutamate 5-semialdehyde and phosphate. The product spontaneously undergoes cyclization to form 1-pyrroline-5-carboxylate.</text>
</comment>
<evidence type="ECO:0000256" key="4">
    <source>
        <dbReference type="ARBA" id="ARBA00022857"/>
    </source>
</evidence>
<dbReference type="STRING" id="1423806.FD15_GL000880"/>
<dbReference type="CDD" id="cd07079">
    <property type="entry name" value="ALDH_F18-19_ProA-GPR"/>
    <property type="match status" value="1"/>
</dbReference>
<dbReference type="InterPro" id="IPR000965">
    <property type="entry name" value="GPR_dom"/>
</dbReference>
<evidence type="ECO:0000313" key="9">
    <source>
        <dbReference type="EMBL" id="KRN07591.1"/>
    </source>
</evidence>
<dbReference type="NCBIfam" id="TIGR00407">
    <property type="entry name" value="proA"/>
    <property type="match status" value="1"/>
</dbReference>
<protein>
    <recommendedName>
        <fullName evidence="7">Gamma-glutamyl phosphate reductase</fullName>
        <shortName evidence="7">GPR</shortName>
        <ecNumber evidence="7">1.2.1.41</ecNumber>
    </recommendedName>
    <alternativeName>
        <fullName evidence="7">Glutamate-5-semialdehyde dehydrogenase</fullName>
    </alternativeName>
    <alternativeName>
        <fullName evidence="7">Glutamyl-gamma-semialdehyde dehydrogenase</fullName>
        <shortName evidence="7">GSA dehydrogenase</shortName>
    </alternativeName>
</protein>
<dbReference type="Proteomes" id="UP000050961">
    <property type="component" value="Unassembled WGS sequence"/>
</dbReference>
<sequence>MPSNIVELGKQAQRAAYQLGQLETAQKNSILKSMAQALNEKSAEILDANQKDLENTEKLATNFVDRLTLTKERIKAIAEGLNQVAQLPDPIGNVDKAWVNAAGLSIAKRRVPLGVIGIIYEARPNVTVDAAALCFKSSNAVILRGGKEALHSNLKLAEILRAVLKDNGLDANAIQIIEDTSHETAARFMELTGYLDVLIPRGSARLIKAVVNKAKVPVIETGAGNCHVYVDADSDKKMAADIVVNAKCQRPAVCNAMEKLLLHKDVADEYLPYIAEKLKPYHVELRGDKKAQQILGAAIKPATEEDWYTEYNDYILAIKIVDSVDDAIEHINKYNTKHSETIVTNNYQRSEQFLDRIDAAAVYVNASTRFTDGFEYGFGAEIGISTQKLHARGPMGLEELTTTKYVVRGQGQIRK</sequence>
<evidence type="ECO:0000259" key="8">
    <source>
        <dbReference type="Pfam" id="PF00171"/>
    </source>
</evidence>
<gene>
    <name evidence="7" type="primary">proA</name>
    <name evidence="9" type="ORF">FD15_GL000880</name>
</gene>
<dbReference type="GO" id="GO:0005737">
    <property type="term" value="C:cytoplasm"/>
    <property type="evidence" value="ECO:0007669"/>
    <property type="project" value="UniProtKB-SubCell"/>
</dbReference>
<dbReference type="AlphaFoldDB" id="A0A023CY07"/>
<dbReference type="PATRIC" id="fig|1423806.3.peg.893"/>
<dbReference type="Gene3D" id="3.40.309.10">
    <property type="entry name" value="Aldehyde Dehydrogenase, Chain A, domain 2"/>
    <property type="match status" value="1"/>
</dbReference>
<dbReference type="InterPro" id="IPR016161">
    <property type="entry name" value="Ald_DH/histidinol_DH"/>
</dbReference>
<dbReference type="InterPro" id="IPR020593">
    <property type="entry name" value="G-glutamylP_reductase_CS"/>
</dbReference>
<comment type="caution">
    <text evidence="9">The sequence shown here is derived from an EMBL/GenBank/DDBJ whole genome shotgun (WGS) entry which is preliminary data.</text>
</comment>